<dbReference type="InterPro" id="IPR001138">
    <property type="entry name" value="Zn2Cys6_DnaBD"/>
</dbReference>
<dbReference type="Pfam" id="PF00172">
    <property type="entry name" value="Zn_clus"/>
    <property type="match status" value="1"/>
</dbReference>
<feature type="compositionally biased region" description="Polar residues" evidence="4">
    <location>
        <begin position="718"/>
        <end position="759"/>
    </location>
</feature>
<dbReference type="SMART" id="SM00066">
    <property type="entry name" value="GAL4"/>
    <property type="match status" value="1"/>
</dbReference>
<dbReference type="PROSITE" id="PS50048">
    <property type="entry name" value="ZN2_CY6_FUNGAL_2"/>
    <property type="match status" value="1"/>
</dbReference>
<evidence type="ECO:0000256" key="1">
    <source>
        <dbReference type="ARBA" id="ARBA00004123"/>
    </source>
</evidence>
<evidence type="ECO:0000256" key="2">
    <source>
        <dbReference type="ARBA" id="ARBA00022723"/>
    </source>
</evidence>
<feature type="compositionally biased region" description="Polar residues" evidence="4">
    <location>
        <begin position="1"/>
        <end position="11"/>
    </location>
</feature>
<dbReference type="AlphaFoldDB" id="A0A9P5XUD1"/>
<sequence length="840" mass="93444">MVKPPSRTSFLHSPPPLDSAPMKRRKLEDDDANMSSSKKQRTRVSFSCGECHRRKQKCDRQVPCSHCVARKVPELCKAYTPGKADQDLGVRLSRLEQIIEMALPQFCAPGTPNSSSLDANASHEHRRSLSITEDDTRSQTEEQDPSGGTFQSGKWYGNSASGSVAPASVIEQLQNVGSGPREMEVPRRNVHDSRNFDLSRGTTSHNDSVGGEKSFIGEDLEPSAADNLKSLVQECGVSPHKISELLQELPPSRSSDVLIDYYFTSINWTRYPVSERDFRIAYASVSAHGRDGIGATNPNDVRFLPLLFVVLAIAVRLAPEQIAGDARSRRVTSLRYYWSSRRSLLIAAAIQPDSLDIVLTRLLSARFLTFDRRITECWSQLGAAVRTAQALGLHRDGSTMGMDSPQIEYRRQIWSYLYHADRSYALVLGRPNSIQDDYTSTKPPSNVDDDTMSYTNDSSSLSTPTRMTFVILRHQLAAIIGRIVHHYQQVREKSHYSEVVALDDELLKFITRLPPHFALQPNTSLDLTLEYIPVHRFLLITEILFVRISLHRPYLLRRLKSDRYARSRAACFESAIKDFEVRQAFREVMPKEARESLSNAYREFQTAMISGIYFVLDPKGRDAAAMHAILDGFMKDHEGMREMDETTRRELKTIEFLRNKASQVENQGDGSRLIVGNPVNSKGPEQAQLLLGLQQSLPASSPPRPFPSLLNIPITDPHGSSSSAPFVNASHISQSPTFQRLQHTSQGEFVNSPTGSGSPNAEDESAAQSLLDHWCNTVSNAPIDATTGGMIWGGPGGADFSGWVGTTQTLGATDPRLLSGLNGSDWNYWEALVDQIQRGP</sequence>
<dbReference type="PANTHER" id="PTHR31001:SF87">
    <property type="entry name" value="COL-21"/>
    <property type="match status" value="1"/>
</dbReference>
<dbReference type="OrthoDB" id="4934715at2759"/>
<dbReference type="CDD" id="cd00067">
    <property type="entry name" value="GAL4"/>
    <property type="match status" value="1"/>
</dbReference>
<evidence type="ECO:0000256" key="4">
    <source>
        <dbReference type="SAM" id="MobiDB-lite"/>
    </source>
</evidence>
<reference evidence="6" key="1">
    <citation type="submission" date="2020-11" db="EMBL/GenBank/DDBJ databases">
        <authorList>
            <consortium name="DOE Joint Genome Institute"/>
            <person name="Ahrendt S."/>
            <person name="Riley R."/>
            <person name="Andreopoulos W."/>
            <person name="Labutti K."/>
            <person name="Pangilinan J."/>
            <person name="Ruiz-Duenas F.J."/>
            <person name="Barrasa J.M."/>
            <person name="Sanchez-Garcia M."/>
            <person name="Camarero S."/>
            <person name="Miyauchi S."/>
            <person name="Serrano A."/>
            <person name="Linde D."/>
            <person name="Babiker R."/>
            <person name="Drula E."/>
            <person name="Ayuso-Fernandez I."/>
            <person name="Pacheco R."/>
            <person name="Padilla G."/>
            <person name="Ferreira P."/>
            <person name="Barriuso J."/>
            <person name="Kellner H."/>
            <person name="Castanera R."/>
            <person name="Alfaro M."/>
            <person name="Ramirez L."/>
            <person name="Pisabarro A.G."/>
            <person name="Kuo A."/>
            <person name="Tritt A."/>
            <person name="Lipzen A."/>
            <person name="He G."/>
            <person name="Yan M."/>
            <person name="Ng V."/>
            <person name="Cullen D."/>
            <person name="Martin F."/>
            <person name="Rosso M.-N."/>
            <person name="Henrissat B."/>
            <person name="Hibbett D."/>
            <person name="Martinez A.T."/>
            <person name="Grigoriev I.V."/>
        </authorList>
    </citation>
    <scope>NUCLEOTIDE SEQUENCE</scope>
    <source>
        <strain evidence="6">CBS 247.69</strain>
    </source>
</reference>
<dbReference type="Proteomes" id="UP000807353">
    <property type="component" value="Unassembled WGS sequence"/>
</dbReference>
<keyword evidence="3" id="KW-0539">Nucleus</keyword>
<keyword evidence="2" id="KW-0479">Metal-binding</keyword>
<dbReference type="CDD" id="cd12148">
    <property type="entry name" value="fungal_TF_MHR"/>
    <property type="match status" value="1"/>
</dbReference>
<proteinExistence type="predicted"/>
<dbReference type="PROSITE" id="PS00463">
    <property type="entry name" value="ZN2_CY6_FUNGAL_1"/>
    <property type="match status" value="1"/>
</dbReference>
<evidence type="ECO:0000256" key="3">
    <source>
        <dbReference type="ARBA" id="ARBA00023242"/>
    </source>
</evidence>
<evidence type="ECO:0000259" key="5">
    <source>
        <dbReference type="PROSITE" id="PS50048"/>
    </source>
</evidence>
<dbReference type="Pfam" id="PF04082">
    <property type="entry name" value="Fungal_trans"/>
    <property type="match status" value="1"/>
</dbReference>
<dbReference type="GO" id="GO:0000981">
    <property type="term" value="F:DNA-binding transcription factor activity, RNA polymerase II-specific"/>
    <property type="evidence" value="ECO:0007669"/>
    <property type="project" value="InterPro"/>
</dbReference>
<feature type="region of interest" description="Disordered" evidence="4">
    <location>
        <begin position="696"/>
        <end position="767"/>
    </location>
</feature>
<dbReference type="GO" id="GO:0008270">
    <property type="term" value="F:zinc ion binding"/>
    <property type="evidence" value="ECO:0007669"/>
    <property type="project" value="InterPro"/>
</dbReference>
<gene>
    <name evidence="6" type="ORF">BDZ94DRAFT_1274257</name>
</gene>
<dbReference type="InterPro" id="IPR036864">
    <property type="entry name" value="Zn2-C6_fun-type_DNA-bd_sf"/>
</dbReference>
<dbReference type="SMART" id="SM00906">
    <property type="entry name" value="Fungal_trans"/>
    <property type="match status" value="1"/>
</dbReference>
<dbReference type="GO" id="GO:0005634">
    <property type="term" value="C:nucleus"/>
    <property type="evidence" value="ECO:0007669"/>
    <property type="project" value="UniProtKB-SubCell"/>
</dbReference>
<dbReference type="GO" id="GO:0006351">
    <property type="term" value="P:DNA-templated transcription"/>
    <property type="evidence" value="ECO:0007669"/>
    <property type="project" value="InterPro"/>
</dbReference>
<name>A0A9P5XUD1_9AGAR</name>
<feature type="region of interest" description="Disordered" evidence="4">
    <location>
        <begin position="437"/>
        <end position="459"/>
    </location>
</feature>
<protein>
    <submittedName>
        <fullName evidence="6">Fungal-specific transcription factor domain-containing protein</fullName>
    </submittedName>
</protein>
<keyword evidence="7" id="KW-1185">Reference proteome</keyword>
<organism evidence="6 7">
    <name type="scientific">Collybia nuda</name>
    <dbReference type="NCBI Taxonomy" id="64659"/>
    <lineage>
        <taxon>Eukaryota</taxon>
        <taxon>Fungi</taxon>
        <taxon>Dikarya</taxon>
        <taxon>Basidiomycota</taxon>
        <taxon>Agaricomycotina</taxon>
        <taxon>Agaricomycetes</taxon>
        <taxon>Agaricomycetidae</taxon>
        <taxon>Agaricales</taxon>
        <taxon>Tricholomatineae</taxon>
        <taxon>Clitocybaceae</taxon>
        <taxon>Collybia</taxon>
    </lineage>
</organism>
<dbReference type="InterPro" id="IPR050613">
    <property type="entry name" value="Sec_Metabolite_Reg"/>
</dbReference>
<dbReference type="SUPFAM" id="SSF57701">
    <property type="entry name" value="Zn2/Cys6 DNA-binding domain"/>
    <property type="match status" value="1"/>
</dbReference>
<accession>A0A9P5XUD1</accession>
<dbReference type="PANTHER" id="PTHR31001">
    <property type="entry name" value="UNCHARACTERIZED TRANSCRIPTIONAL REGULATORY PROTEIN"/>
    <property type="match status" value="1"/>
</dbReference>
<dbReference type="GO" id="GO:0003677">
    <property type="term" value="F:DNA binding"/>
    <property type="evidence" value="ECO:0007669"/>
    <property type="project" value="InterPro"/>
</dbReference>
<feature type="region of interest" description="Disordered" evidence="4">
    <location>
        <begin position="110"/>
        <end position="161"/>
    </location>
</feature>
<evidence type="ECO:0000313" key="6">
    <source>
        <dbReference type="EMBL" id="KAF9457005.1"/>
    </source>
</evidence>
<evidence type="ECO:0000313" key="7">
    <source>
        <dbReference type="Proteomes" id="UP000807353"/>
    </source>
</evidence>
<dbReference type="InterPro" id="IPR007219">
    <property type="entry name" value="XnlR_reg_dom"/>
</dbReference>
<dbReference type="EMBL" id="MU150391">
    <property type="protein sequence ID" value="KAF9457005.1"/>
    <property type="molecule type" value="Genomic_DNA"/>
</dbReference>
<feature type="compositionally biased region" description="Polar residues" evidence="4">
    <location>
        <begin position="146"/>
        <end position="161"/>
    </location>
</feature>
<comment type="subcellular location">
    <subcellularLocation>
        <location evidence="1">Nucleus</location>
    </subcellularLocation>
</comment>
<feature type="region of interest" description="Disordered" evidence="4">
    <location>
        <begin position="1"/>
        <end position="40"/>
    </location>
</feature>
<feature type="domain" description="Zn(2)-C6 fungal-type" evidence="5">
    <location>
        <begin position="47"/>
        <end position="76"/>
    </location>
</feature>
<comment type="caution">
    <text evidence="6">The sequence shown here is derived from an EMBL/GenBank/DDBJ whole genome shotgun (WGS) entry which is preliminary data.</text>
</comment>
<dbReference type="Gene3D" id="4.10.240.10">
    <property type="entry name" value="Zn(2)-C6 fungal-type DNA-binding domain"/>
    <property type="match status" value="1"/>
</dbReference>